<gene>
    <name evidence="3" type="ORF">L198_07521</name>
</gene>
<feature type="compositionally biased region" description="Polar residues" evidence="1">
    <location>
        <begin position="64"/>
        <end position="78"/>
    </location>
</feature>
<feature type="non-terminal residue" evidence="3">
    <location>
        <position position="133"/>
    </location>
</feature>
<proteinExistence type="predicted"/>
<organism evidence="3 4">
    <name type="scientific">Cryptococcus wingfieldii CBS 7118</name>
    <dbReference type="NCBI Taxonomy" id="1295528"/>
    <lineage>
        <taxon>Eukaryota</taxon>
        <taxon>Fungi</taxon>
        <taxon>Dikarya</taxon>
        <taxon>Basidiomycota</taxon>
        <taxon>Agaricomycotina</taxon>
        <taxon>Tremellomycetes</taxon>
        <taxon>Tremellales</taxon>
        <taxon>Cryptococcaceae</taxon>
        <taxon>Cryptococcus</taxon>
    </lineage>
</organism>
<reference evidence="3 4" key="1">
    <citation type="submission" date="2016-06" db="EMBL/GenBank/DDBJ databases">
        <title>Evolution of pathogenesis and genome organization in the Tremellales.</title>
        <authorList>
            <person name="Cuomo C."/>
            <person name="Litvintseva A."/>
            <person name="Heitman J."/>
            <person name="Chen Y."/>
            <person name="Sun S."/>
            <person name="Springer D."/>
            <person name="Dromer F."/>
            <person name="Young S."/>
            <person name="Zeng Q."/>
            <person name="Chapman S."/>
            <person name="Gujja S."/>
            <person name="Saif S."/>
            <person name="Birren B."/>
        </authorList>
    </citation>
    <scope>NUCLEOTIDE SEQUENCE [LARGE SCALE GENOMIC DNA]</scope>
    <source>
        <strain evidence="3 4">CBS 7118</strain>
    </source>
</reference>
<keyword evidence="4" id="KW-1185">Reference proteome</keyword>
<feature type="compositionally biased region" description="Low complexity" evidence="1">
    <location>
        <begin position="79"/>
        <end position="101"/>
    </location>
</feature>
<feature type="signal peptide" evidence="2">
    <location>
        <begin position="1"/>
        <end position="30"/>
    </location>
</feature>
<evidence type="ECO:0000256" key="2">
    <source>
        <dbReference type="SAM" id="SignalP"/>
    </source>
</evidence>
<dbReference type="AlphaFoldDB" id="A0A1E3I9Z3"/>
<accession>A0A1E3I9Z3</accession>
<name>A0A1E3I9Z3_9TREE</name>
<evidence type="ECO:0000256" key="1">
    <source>
        <dbReference type="SAM" id="MobiDB-lite"/>
    </source>
</evidence>
<dbReference type="GeneID" id="30196732"/>
<comment type="caution">
    <text evidence="3">The sequence shown here is derived from an EMBL/GenBank/DDBJ whole genome shotgun (WGS) entry which is preliminary data.</text>
</comment>
<evidence type="ECO:0000313" key="4">
    <source>
        <dbReference type="Proteomes" id="UP000094819"/>
    </source>
</evidence>
<dbReference type="EMBL" id="AWGH01000036">
    <property type="protein sequence ID" value="ODN85440.1"/>
    <property type="molecule type" value="Genomic_DNA"/>
</dbReference>
<feature type="chain" id="PRO_5009129645" description="Secreted protein" evidence="2">
    <location>
        <begin position="31"/>
        <end position="133"/>
    </location>
</feature>
<feature type="region of interest" description="Disordered" evidence="1">
    <location>
        <begin position="40"/>
        <end position="133"/>
    </location>
</feature>
<sequence length="133" mass="13662">MRVAKNTHVLPVTTFLVSTLLFSAVLPVLAAPDNAARPALQVRHEGEGGDVPMDMGHAEDAVESTPTRQIPTPVASTLGSATSAVHSAAASSSHAAAGHSHGASHDPPSAPHSHGGNQEALTVLNDTDIHRRH</sequence>
<evidence type="ECO:0008006" key="5">
    <source>
        <dbReference type="Google" id="ProtNLM"/>
    </source>
</evidence>
<keyword evidence="2" id="KW-0732">Signal</keyword>
<evidence type="ECO:0000313" key="3">
    <source>
        <dbReference type="EMBL" id="ODN85440.1"/>
    </source>
</evidence>
<dbReference type="RefSeq" id="XP_019028461.1">
    <property type="nucleotide sequence ID" value="XM_019179515.1"/>
</dbReference>
<dbReference type="Proteomes" id="UP000094819">
    <property type="component" value="Unassembled WGS sequence"/>
</dbReference>
<protein>
    <recommendedName>
        <fullName evidence="5">Secreted protein</fullName>
    </recommendedName>
</protein>